<proteinExistence type="predicted"/>
<gene>
    <name evidence="1" type="ORF">UFOVP1290_379</name>
</gene>
<protein>
    <submittedName>
        <fullName evidence="1">Uncharacterized protein</fullName>
    </submittedName>
</protein>
<organism evidence="1">
    <name type="scientific">uncultured Caudovirales phage</name>
    <dbReference type="NCBI Taxonomy" id="2100421"/>
    <lineage>
        <taxon>Viruses</taxon>
        <taxon>Duplodnaviria</taxon>
        <taxon>Heunggongvirae</taxon>
        <taxon>Uroviricota</taxon>
        <taxon>Caudoviricetes</taxon>
        <taxon>Peduoviridae</taxon>
        <taxon>Maltschvirus</taxon>
        <taxon>Maltschvirus maltsch</taxon>
    </lineage>
</organism>
<evidence type="ECO:0000313" key="1">
    <source>
        <dbReference type="EMBL" id="CAB4196859.1"/>
    </source>
</evidence>
<dbReference type="EMBL" id="LR797252">
    <property type="protein sequence ID" value="CAB4196859.1"/>
    <property type="molecule type" value="Genomic_DNA"/>
</dbReference>
<name>A0A6J5RIN9_9CAUD</name>
<reference evidence="1" key="1">
    <citation type="submission" date="2020-05" db="EMBL/GenBank/DDBJ databases">
        <authorList>
            <person name="Chiriac C."/>
            <person name="Salcher M."/>
            <person name="Ghai R."/>
            <person name="Kavagutti S V."/>
        </authorList>
    </citation>
    <scope>NUCLEOTIDE SEQUENCE</scope>
</reference>
<sequence>MKTKTLHFKLITHSRKRSWRWMPLFFKSQVIYVQDGKTWLAPLYEVGWLFFVFDWVAYDLRKEHGLPFDDDHECPAELMQIRINELESAIRNHKKFWNKSSSTIDNELWKLIND</sequence>
<accession>A0A6J5RIN9</accession>